<keyword evidence="3" id="KW-1185">Reference proteome</keyword>
<evidence type="ECO:0000313" key="2">
    <source>
        <dbReference type="EMBL" id="KAJ8912642.1"/>
    </source>
</evidence>
<sequence>MLELQCCENQIDDKDEEHTALVKRRARRIGIEIKRILEHLNPRKIAGHDEIGNRILRKLPRKAAVRGANGASRVKSPPTATWKPESPKEPCCPLTCLLQHLHLGFAQD</sequence>
<evidence type="ECO:0000313" key="3">
    <source>
        <dbReference type="Proteomes" id="UP001159042"/>
    </source>
</evidence>
<dbReference type="AlphaFoldDB" id="A0AAV8VEZ0"/>
<evidence type="ECO:0000256" key="1">
    <source>
        <dbReference type="SAM" id="MobiDB-lite"/>
    </source>
</evidence>
<organism evidence="2 3">
    <name type="scientific">Exocentrus adspersus</name>
    <dbReference type="NCBI Taxonomy" id="1586481"/>
    <lineage>
        <taxon>Eukaryota</taxon>
        <taxon>Metazoa</taxon>
        <taxon>Ecdysozoa</taxon>
        <taxon>Arthropoda</taxon>
        <taxon>Hexapoda</taxon>
        <taxon>Insecta</taxon>
        <taxon>Pterygota</taxon>
        <taxon>Neoptera</taxon>
        <taxon>Endopterygota</taxon>
        <taxon>Coleoptera</taxon>
        <taxon>Polyphaga</taxon>
        <taxon>Cucujiformia</taxon>
        <taxon>Chrysomeloidea</taxon>
        <taxon>Cerambycidae</taxon>
        <taxon>Lamiinae</taxon>
        <taxon>Acanthocinini</taxon>
        <taxon>Exocentrus</taxon>
    </lineage>
</organism>
<reference evidence="2 3" key="1">
    <citation type="journal article" date="2023" name="Insect Mol. Biol.">
        <title>Genome sequencing provides insights into the evolution of gene families encoding plant cell wall-degrading enzymes in longhorned beetles.</title>
        <authorList>
            <person name="Shin N.R."/>
            <person name="Okamura Y."/>
            <person name="Kirsch R."/>
            <person name="Pauchet Y."/>
        </authorList>
    </citation>
    <scope>NUCLEOTIDE SEQUENCE [LARGE SCALE GENOMIC DNA]</scope>
    <source>
        <strain evidence="2">EAD_L_NR</strain>
    </source>
</reference>
<dbReference type="Proteomes" id="UP001159042">
    <property type="component" value="Unassembled WGS sequence"/>
</dbReference>
<comment type="caution">
    <text evidence="2">The sequence shown here is derived from an EMBL/GenBank/DDBJ whole genome shotgun (WGS) entry which is preliminary data.</text>
</comment>
<proteinExistence type="predicted"/>
<gene>
    <name evidence="2" type="ORF">NQ315_015154</name>
</gene>
<feature type="region of interest" description="Disordered" evidence="1">
    <location>
        <begin position="66"/>
        <end position="87"/>
    </location>
</feature>
<protein>
    <submittedName>
        <fullName evidence="2">Uncharacterized protein</fullName>
    </submittedName>
</protein>
<name>A0AAV8VEZ0_9CUCU</name>
<dbReference type="EMBL" id="JANEYG010000118">
    <property type="protein sequence ID" value="KAJ8912642.1"/>
    <property type="molecule type" value="Genomic_DNA"/>
</dbReference>
<accession>A0AAV8VEZ0</accession>